<keyword evidence="7" id="KW-0732">Signal</keyword>
<comment type="caution">
    <text evidence="8">The sequence shown here is derived from an EMBL/GenBank/DDBJ whole genome shotgun (WGS) entry which is preliminary data.</text>
</comment>
<organism evidence="8 9">
    <name type="scientific">Actinomadura gamaensis</name>
    <dbReference type="NCBI Taxonomy" id="1763541"/>
    <lineage>
        <taxon>Bacteria</taxon>
        <taxon>Bacillati</taxon>
        <taxon>Actinomycetota</taxon>
        <taxon>Actinomycetes</taxon>
        <taxon>Streptosporangiales</taxon>
        <taxon>Thermomonosporaceae</taxon>
        <taxon>Actinomadura</taxon>
    </lineage>
</organism>
<evidence type="ECO:0000256" key="2">
    <source>
        <dbReference type="ARBA" id="ARBA00022475"/>
    </source>
</evidence>
<feature type="signal peptide" evidence="7">
    <location>
        <begin position="1"/>
        <end position="33"/>
    </location>
</feature>
<evidence type="ECO:0000256" key="3">
    <source>
        <dbReference type="ARBA" id="ARBA00022692"/>
    </source>
</evidence>
<dbReference type="Proteomes" id="UP001595872">
    <property type="component" value="Unassembled WGS sequence"/>
</dbReference>
<evidence type="ECO:0000256" key="1">
    <source>
        <dbReference type="ARBA" id="ARBA00004651"/>
    </source>
</evidence>
<dbReference type="Pfam" id="PF09678">
    <property type="entry name" value="Caa3_CtaG"/>
    <property type="match status" value="1"/>
</dbReference>
<gene>
    <name evidence="8" type="ORF">ACFPCY_07645</name>
</gene>
<feature type="chain" id="PRO_5045731510" evidence="7">
    <location>
        <begin position="34"/>
        <end position="238"/>
    </location>
</feature>
<accession>A0ABV9TST9</accession>
<evidence type="ECO:0000256" key="6">
    <source>
        <dbReference type="SAM" id="Phobius"/>
    </source>
</evidence>
<keyword evidence="4 6" id="KW-1133">Transmembrane helix</keyword>
<reference evidence="9" key="1">
    <citation type="journal article" date="2019" name="Int. J. Syst. Evol. Microbiol.">
        <title>The Global Catalogue of Microorganisms (GCM) 10K type strain sequencing project: providing services to taxonomists for standard genome sequencing and annotation.</title>
        <authorList>
            <consortium name="The Broad Institute Genomics Platform"/>
            <consortium name="The Broad Institute Genome Sequencing Center for Infectious Disease"/>
            <person name="Wu L."/>
            <person name="Ma J."/>
        </authorList>
    </citation>
    <scope>NUCLEOTIDE SEQUENCE [LARGE SCALE GENOMIC DNA]</scope>
    <source>
        <strain evidence="9">KLKA75</strain>
    </source>
</reference>
<dbReference type="EMBL" id="JBHSIT010000002">
    <property type="protein sequence ID" value="MFC4907187.1"/>
    <property type="molecule type" value="Genomic_DNA"/>
</dbReference>
<proteinExistence type="predicted"/>
<evidence type="ECO:0000256" key="4">
    <source>
        <dbReference type="ARBA" id="ARBA00022989"/>
    </source>
</evidence>
<comment type="subcellular location">
    <subcellularLocation>
        <location evidence="1">Cell membrane</location>
        <topology evidence="1">Multi-pass membrane protein</topology>
    </subcellularLocation>
</comment>
<keyword evidence="2" id="KW-1003">Cell membrane</keyword>
<feature type="transmembrane region" description="Helical" evidence="6">
    <location>
        <begin position="119"/>
        <end position="139"/>
    </location>
</feature>
<keyword evidence="3 6" id="KW-0812">Transmembrane</keyword>
<feature type="transmembrane region" description="Helical" evidence="6">
    <location>
        <begin position="193"/>
        <end position="212"/>
    </location>
</feature>
<feature type="transmembrane region" description="Helical" evidence="6">
    <location>
        <begin position="151"/>
        <end position="173"/>
    </location>
</feature>
<dbReference type="RefSeq" id="WP_378252926.1">
    <property type="nucleotide sequence ID" value="NZ_JBHSIT010000002.1"/>
</dbReference>
<evidence type="ECO:0000256" key="7">
    <source>
        <dbReference type="SAM" id="SignalP"/>
    </source>
</evidence>
<evidence type="ECO:0000313" key="9">
    <source>
        <dbReference type="Proteomes" id="UP001595872"/>
    </source>
</evidence>
<evidence type="ECO:0000256" key="5">
    <source>
        <dbReference type="ARBA" id="ARBA00023136"/>
    </source>
</evidence>
<sequence>MAARGRTRWRTASLLLGVLLLAAALSPPVDAWADDDFRGHMAQHLLLGMYAPLFLVLGAPVSLALRYSPRAVGRRIGRLLRSGPVRWLTNPVTALVLSAGGTVLVYATPLYAASTQDETLHMLVHAHFLLAGCLFAWAVAGPDPAPHRAPVMTRLVVLGVAIAVHASLAQVMYAGFLDLPAEPSQIRGGADLMYYGGDIGELLLALAVLVTWRPARRLRTGREPLADDGHSPLTVNPN</sequence>
<keyword evidence="5 6" id="KW-0472">Membrane</keyword>
<keyword evidence="9" id="KW-1185">Reference proteome</keyword>
<feature type="transmembrane region" description="Helical" evidence="6">
    <location>
        <begin position="49"/>
        <end position="67"/>
    </location>
</feature>
<dbReference type="InterPro" id="IPR019108">
    <property type="entry name" value="Caa3_assmbl_CtaG-rel"/>
</dbReference>
<name>A0ABV9TST9_9ACTN</name>
<feature type="transmembrane region" description="Helical" evidence="6">
    <location>
        <begin position="87"/>
        <end position="107"/>
    </location>
</feature>
<protein>
    <submittedName>
        <fullName evidence="8">Cytochrome c oxidase assembly protein</fullName>
    </submittedName>
</protein>
<evidence type="ECO:0000313" key="8">
    <source>
        <dbReference type="EMBL" id="MFC4907187.1"/>
    </source>
</evidence>